<dbReference type="RefSeq" id="WP_168983028.1">
    <property type="nucleotide sequence ID" value="NZ_JABAGD010000051.1"/>
</dbReference>
<dbReference type="EMBL" id="JABAGD010000051">
    <property type="protein sequence ID" value="NMF07165.1"/>
    <property type="molecule type" value="Genomic_DNA"/>
</dbReference>
<organism evidence="1 2">
    <name type="scientific">Clostridium beijerinckii</name>
    <name type="common">Clostridium MP</name>
    <dbReference type="NCBI Taxonomy" id="1520"/>
    <lineage>
        <taxon>Bacteria</taxon>
        <taxon>Bacillati</taxon>
        <taxon>Bacillota</taxon>
        <taxon>Clostridia</taxon>
        <taxon>Eubacteriales</taxon>
        <taxon>Clostridiaceae</taxon>
        <taxon>Clostridium</taxon>
    </lineage>
</organism>
<proteinExistence type="predicted"/>
<evidence type="ECO:0000313" key="2">
    <source>
        <dbReference type="Proteomes" id="UP000587880"/>
    </source>
</evidence>
<dbReference type="AlphaFoldDB" id="A0A7X9SSF9"/>
<gene>
    <name evidence="1" type="ORF">HF849_20950</name>
</gene>
<reference evidence="1 2" key="1">
    <citation type="submission" date="2020-04" db="EMBL/GenBank/DDBJ databases">
        <authorList>
            <person name="Hitch T.C.A."/>
            <person name="Wylensek D."/>
            <person name="Clavel T."/>
        </authorList>
    </citation>
    <scope>NUCLEOTIDE SEQUENCE [LARGE SCALE GENOMIC DNA]</scope>
    <source>
        <strain evidence="1 2">WB01_NA02</strain>
    </source>
</reference>
<name>A0A7X9SSF9_CLOBE</name>
<sequence length="109" mass="13029">MDKDKYRIIKISKEALFEFIYEKFIENQEEYLDVNTLEVMNSFEIDFQNGNFIFTAHKSEDENGNITPLPKEIDLVKLMDKMEDTTSTMFTKNRYVELSLKEVIDIQER</sequence>
<comment type="caution">
    <text evidence="1">The sequence shown here is derived from an EMBL/GenBank/DDBJ whole genome shotgun (WGS) entry which is preliminary data.</text>
</comment>
<dbReference type="Proteomes" id="UP000587880">
    <property type="component" value="Unassembled WGS sequence"/>
</dbReference>
<evidence type="ECO:0000313" key="1">
    <source>
        <dbReference type="EMBL" id="NMF07165.1"/>
    </source>
</evidence>
<protein>
    <submittedName>
        <fullName evidence="1">Uncharacterized protein</fullName>
    </submittedName>
</protein>
<accession>A0A7X9SSF9</accession>